<protein>
    <submittedName>
        <fullName evidence="1">Uncharacterized protein</fullName>
    </submittedName>
</protein>
<evidence type="ECO:0000313" key="1">
    <source>
        <dbReference type="EMBL" id="RBO82096.1"/>
    </source>
</evidence>
<reference evidence="1 2" key="1">
    <citation type="submission" date="2018-06" db="EMBL/GenBank/DDBJ databases">
        <title>Genomic Encyclopedia of Type Strains, Phase IV (KMG-IV): sequencing the most valuable type-strain genomes for metagenomic binning, comparative biology and taxonomic classification.</title>
        <authorList>
            <person name="Goeker M."/>
        </authorList>
    </citation>
    <scope>NUCLEOTIDE SEQUENCE [LARGE SCALE GENOMIC DNA]</scope>
    <source>
        <strain evidence="1 2">DSM 44599</strain>
    </source>
</reference>
<dbReference type="Proteomes" id="UP000252586">
    <property type="component" value="Unassembled WGS sequence"/>
</dbReference>
<evidence type="ECO:0000313" key="2">
    <source>
        <dbReference type="Proteomes" id="UP000252586"/>
    </source>
</evidence>
<comment type="caution">
    <text evidence="1">The sequence shown here is derived from an EMBL/GenBank/DDBJ whole genome shotgun (WGS) entry which is preliminary data.</text>
</comment>
<keyword evidence="2" id="KW-1185">Reference proteome</keyword>
<accession>A0A366CWQ7</accession>
<dbReference type="RefSeq" id="WP_147266023.1">
    <property type="nucleotide sequence ID" value="NZ_JADLPW010000003.1"/>
</dbReference>
<dbReference type="STRING" id="1210090.GCA_001613185_02463"/>
<proteinExistence type="predicted"/>
<dbReference type="AlphaFoldDB" id="A0A366CWQ7"/>
<sequence length="85" mass="9318">MADTSPAPRRAYHAEITIGADTLTDLIYELEDLANRLRDGYTSGDLLSGSPSSGAVARIAHNPDMTHDRYMADTLAWLRRGDETP</sequence>
<organism evidence="1 2">
    <name type="scientific">Nocardia puris</name>
    <dbReference type="NCBI Taxonomy" id="208602"/>
    <lineage>
        <taxon>Bacteria</taxon>
        <taxon>Bacillati</taxon>
        <taxon>Actinomycetota</taxon>
        <taxon>Actinomycetes</taxon>
        <taxon>Mycobacteriales</taxon>
        <taxon>Nocardiaceae</taxon>
        <taxon>Nocardia</taxon>
    </lineage>
</organism>
<gene>
    <name evidence="1" type="ORF">DFR74_12551</name>
</gene>
<dbReference type="EMBL" id="QNRE01000025">
    <property type="protein sequence ID" value="RBO82096.1"/>
    <property type="molecule type" value="Genomic_DNA"/>
</dbReference>
<name>A0A366CWQ7_9NOCA</name>